<evidence type="ECO:0000256" key="1">
    <source>
        <dbReference type="ARBA" id="ARBA00023239"/>
    </source>
</evidence>
<dbReference type="Gene3D" id="3.20.20.140">
    <property type="entry name" value="Metal-dependent hydrolases"/>
    <property type="match status" value="1"/>
</dbReference>
<evidence type="ECO:0000259" key="2">
    <source>
        <dbReference type="Pfam" id="PF04909"/>
    </source>
</evidence>
<dbReference type="AlphaFoldDB" id="A0A2Z6T9T8"/>
<accession>A0A2Z6T9T8</accession>
<name>A0A2Z6T9T8_9LACO</name>
<feature type="domain" description="Amidohydrolase-related" evidence="2">
    <location>
        <begin position="63"/>
        <end position="269"/>
    </location>
</feature>
<evidence type="ECO:0000313" key="3">
    <source>
        <dbReference type="EMBL" id="GBG04553.1"/>
    </source>
</evidence>
<dbReference type="GO" id="GO:0016787">
    <property type="term" value="F:hydrolase activity"/>
    <property type="evidence" value="ECO:0007669"/>
    <property type="project" value="InterPro"/>
</dbReference>
<dbReference type="PANTHER" id="PTHR21240">
    <property type="entry name" value="2-AMINO-3-CARBOXYLMUCONATE-6-SEMIALDEHYDE DECARBOXYLASE"/>
    <property type="match status" value="1"/>
</dbReference>
<keyword evidence="1" id="KW-0456">Lyase</keyword>
<dbReference type="RefSeq" id="WP_117117898.1">
    <property type="nucleotide sequence ID" value="NZ_BFBY01000002.1"/>
</dbReference>
<dbReference type="GO" id="GO:0019748">
    <property type="term" value="P:secondary metabolic process"/>
    <property type="evidence" value="ECO:0007669"/>
    <property type="project" value="TreeGrafter"/>
</dbReference>
<dbReference type="InterPro" id="IPR032465">
    <property type="entry name" value="ACMSD"/>
</dbReference>
<evidence type="ECO:0000313" key="4">
    <source>
        <dbReference type="Proteomes" id="UP000257317"/>
    </source>
</evidence>
<dbReference type="InterPro" id="IPR032466">
    <property type="entry name" value="Metal_Hydrolase"/>
</dbReference>
<comment type="caution">
    <text evidence="3">The sequence shown here is derived from an EMBL/GenBank/DDBJ whole genome shotgun (WGS) entry which is preliminary data.</text>
</comment>
<proteinExistence type="predicted"/>
<keyword evidence="4" id="KW-1185">Reference proteome</keyword>
<dbReference type="Pfam" id="PF04909">
    <property type="entry name" value="Amidohydro_2"/>
    <property type="match status" value="1"/>
</dbReference>
<dbReference type="EMBL" id="BFBY01000002">
    <property type="protein sequence ID" value="GBG04553.1"/>
    <property type="molecule type" value="Genomic_DNA"/>
</dbReference>
<reference evidence="4" key="1">
    <citation type="submission" date="2018-03" db="EMBL/GenBank/DDBJ databases">
        <title>New taxa in the Lactobacillus gasseri group.</title>
        <authorList>
            <person name="Tanizawa Y."/>
            <person name="Tohno M."/>
            <person name="Endo A."/>
            <person name="Arita M."/>
        </authorList>
    </citation>
    <scope>NUCLEOTIDE SEQUENCE [LARGE SCALE GENOMIC DNA]</scope>
    <source>
        <strain evidence="4">DSM 24759</strain>
    </source>
</reference>
<protein>
    <submittedName>
        <fullName evidence="3">4-oxalomesaconate hydratase</fullName>
    </submittedName>
</protein>
<dbReference type="Proteomes" id="UP000257317">
    <property type="component" value="Unassembled WGS sequence"/>
</dbReference>
<sequence length="301" mass="34272">MYYIDSFAHILPKNYYQAVLKCDPTLPTKYPFINIPTLTSLDERIKYWPSSHVKQVISFANINAEDFAEPELAAKLTHEGNNELANIVETHLKYFESGVGMLALNNIEQSKHELEWIAKNKYLVGAQVFTRHLGKSIADPTFEPIFETAAKLNLPLWLHPVFDPRKPDNNLVFSWEYELSQAMLQLVQSNLFKKFPKIKIIVHHAGAMVPFFAGRIKYILPAELTQDFKKFYVDTAILGNPPALKLALDYFGIDHVLFGTDAPFGVKPAGATEIIIKALKKLNLNESEKLYFKNYQVLVGK</sequence>
<gene>
    <name evidence="3" type="ORF">LrDSM24759_04670</name>
</gene>
<dbReference type="PANTHER" id="PTHR21240:SF28">
    <property type="entry name" value="ISO-OROTATE DECARBOXYLASE (EUROFUNG)"/>
    <property type="match status" value="1"/>
</dbReference>
<dbReference type="InterPro" id="IPR006680">
    <property type="entry name" value="Amidohydro-rel"/>
</dbReference>
<organism evidence="3 4">
    <name type="scientific">Lactobacillus rodentium</name>
    <dbReference type="NCBI Taxonomy" id="947835"/>
    <lineage>
        <taxon>Bacteria</taxon>
        <taxon>Bacillati</taxon>
        <taxon>Bacillota</taxon>
        <taxon>Bacilli</taxon>
        <taxon>Lactobacillales</taxon>
        <taxon>Lactobacillaceae</taxon>
        <taxon>Lactobacillus</taxon>
    </lineage>
</organism>
<dbReference type="SUPFAM" id="SSF51556">
    <property type="entry name" value="Metallo-dependent hydrolases"/>
    <property type="match status" value="1"/>
</dbReference>
<dbReference type="OrthoDB" id="9777673at2"/>
<dbReference type="GO" id="GO:0016831">
    <property type="term" value="F:carboxy-lyase activity"/>
    <property type="evidence" value="ECO:0007669"/>
    <property type="project" value="InterPro"/>
</dbReference>
<dbReference type="GO" id="GO:0005737">
    <property type="term" value="C:cytoplasm"/>
    <property type="evidence" value="ECO:0007669"/>
    <property type="project" value="TreeGrafter"/>
</dbReference>